<keyword evidence="2" id="KW-0378">Hydrolase</keyword>
<evidence type="ECO:0000256" key="3">
    <source>
        <dbReference type="ARBA" id="ARBA00023295"/>
    </source>
</evidence>
<dbReference type="EMBL" id="VFOW01000001">
    <property type="protein sequence ID" value="TQL78600.1"/>
    <property type="molecule type" value="Genomic_DNA"/>
</dbReference>
<keyword evidence="3" id="KW-0326">Glycosidase</keyword>
<dbReference type="OrthoDB" id="9805821at2"/>
<evidence type="ECO:0000256" key="1">
    <source>
        <dbReference type="ARBA" id="ARBA00005336"/>
    </source>
</evidence>
<dbReference type="InParanoid" id="A0A543B1D2"/>
<dbReference type="PANTHER" id="PTHR30480">
    <property type="entry name" value="BETA-HEXOSAMINIDASE-RELATED"/>
    <property type="match status" value="1"/>
</dbReference>
<accession>A0A543B1D2</accession>
<dbReference type="Gene3D" id="3.20.20.300">
    <property type="entry name" value="Glycoside hydrolase, family 3, N-terminal domain"/>
    <property type="match status" value="1"/>
</dbReference>
<dbReference type="RefSeq" id="WP_142043262.1">
    <property type="nucleotide sequence ID" value="NZ_JBHTGS010000003.1"/>
</dbReference>
<comment type="caution">
    <text evidence="5">The sequence shown here is derived from an EMBL/GenBank/DDBJ whole genome shotgun (WGS) entry which is preliminary data.</text>
</comment>
<dbReference type="GO" id="GO:0004553">
    <property type="term" value="F:hydrolase activity, hydrolyzing O-glycosyl compounds"/>
    <property type="evidence" value="ECO:0007669"/>
    <property type="project" value="InterPro"/>
</dbReference>
<dbReference type="PANTHER" id="PTHR30480:SF16">
    <property type="entry name" value="GLYCOSIDE HYDROLASE FAMILY 3 DOMAIN PROTEIN"/>
    <property type="match status" value="1"/>
</dbReference>
<comment type="similarity">
    <text evidence="1">Belongs to the glycosyl hydrolase 3 family.</text>
</comment>
<protein>
    <submittedName>
        <fullName evidence="5">Beta-N-acetylhexosaminidase</fullName>
    </submittedName>
</protein>
<evidence type="ECO:0000313" key="5">
    <source>
        <dbReference type="EMBL" id="TQL78600.1"/>
    </source>
</evidence>
<dbReference type="GO" id="GO:0005975">
    <property type="term" value="P:carbohydrate metabolic process"/>
    <property type="evidence" value="ECO:0007669"/>
    <property type="project" value="InterPro"/>
</dbReference>
<proteinExistence type="inferred from homology"/>
<dbReference type="InterPro" id="IPR036962">
    <property type="entry name" value="Glyco_hydro_3_N_sf"/>
</dbReference>
<reference evidence="5 6" key="1">
    <citation type="submission" date="2019-06" db="EMBL/GenBank/DDBJ databases">
        <title>Sequencing the genomes of 1000 actinobacteria strains.</title>
        <authorList>
            <person name="Klenk H.-P."/>
        </authorList>
    </citation>
    <scope>NUCLEOTIDE SEQUENCE [LARGE SCALE GENOMIC DNA]</scope>
    <source>
        <strain evidence="5 6">DSM 45928</strain>
    </source>
</reference>
<gene>
    <name evidence="5" type="ORF">FB566_4190</name>
</gene>
<dbReference type="InterPro" id="IPR050226">
    <property type="entry name" value="NagZ_Beta-hexosaminidase"/>
</dbReference>
<dbReference type="InterPro" id="IPR017853">
    <property type="entry name" value="GH"/>
</dbReference>
<dbReference type="Proteomes" id="UP000317043">
    <property type="component" value="Unassembled WGS sequence"/>
</dbReference>
<dbReference type="AlphaFoldDB" id="A0A543B1D2"/>
<organism evidence="5 6">
    <name type="scientific">Stackebrandtia endophytica</name>
    <dbReference type="NCBI Taxonomy" id="1496996"/>
    <lineage>
        <taxon>Bacteria</taxon>
        <taxon>Bacillati</taxon>
        <taxon>Actinomycetota</taxon>
        <taxon>Actinomycetes</taxon>
        <taxon>Glycomycetales</taxon>
        <taxon>Glycomycetaceae</taxon>
        <taxon>Stackebrandtia</taxon>
    </lineage>
</organism>
<evidence type="ECO:0000313" key="6">
    <source>
        <dbReference type="Proteomes" id="UP000317043"/>
    </source>
</evidence>
<dbReference type="GO" id="GO:0009254">
    <property type="term" value="P:peptidoglycan turnover"/>
    <property type="evidence" value="ECO:0007669"/>
    <property type="project" value="TreeGrafter"/>
</dbReference>
<sequence>MTQRSELRTLALRTLIPGFTGTSAPPWALDLLAEGLGGYCLFAYNIAEARQLTELNASLRQASPDAIIAIDEEGGDVTRLHTATGSPYPGNAALGAVDDPELTAAIHQSIGSELVQAGLNLNFAPAVDVNVEDDNPVIGTRSFGRDPQVVARHAVAAVTGLQRAGIAACAKHFPGHGATAVDSHLAVPTVDVPLNVLRERELVPFAAVIAAGVQVIMSGHIRVPELTGEDPSTLSAAAMTGLLRDDLGFDGVIVTDAMEMQGASGALGLPEAVVQALIAGCDLVCTGGETQKAGPMVGAINAIADAICDAVTDGRLPLSRLEAAVARGDALRAWQAERSDSTANRSLGLTAARRAMQLEGELPDLSSALIVQIDSPANIAVGDSAWGVTPLLAKRLPEAEIRHTLAEPQSAAELTAIAAGRPIVVVARDTHRRESARKLVTDLAAAAPVVLVEMGWPAVWRPEGVTGYLATYGAASANAHAAVEVLLAER</sequence>
<name>A0A543B1D2_9ACTN</name>
<evidence type="ECO:0000256" key="2">
    <source>
        <dbReference type="ARBA" id="ARBA00022801"/>
    </source>
</evidence>
<dbReference type="Pfam" id="PF00933">
    <property type="entry name" value="Glyco_hydro_3"/>
    <property type="match status" value="1"/>
</dbReference>
<feature type="domain" description="Glycoside hydrolase family 3 N-terminal" evidence="4">
    <location>
        <begin position="31"/>
        <end position="327"/>
    </location>
</feature>
<dbReference type="SUPFAM" id="SSF51445">
    <property type="entry name" value="(Trans)glycosidases"/>
    <property type="match status" value="1"/>
</dbReference>
<dbReference type="InterPro" id="IPR001764">
    <property type="entry name" value="Glyco_hydro_3_N"/>
</dbReference>
<keyword evidence="6" id="KW-1185">Reference proteome</keyword>
<dbReference type="FunCoup" id="A0A543B1D2">
    <property type="interactions" value="22"/>
</dbReference>
<evidence type="ECO:0000259" key="4">
    <source>
        <dbReference type="Pfam" id="PF00933"/>
    </source>
</evidence>